<sequence>MTPLFYSILLTPDTTEHNIRPSKQKNGLNGNHPGHRQQTGRFGSIKQSSYRKAATHTAKVAVQGVFFAIA</sequence>
<proteinExistence type="predicted"/>
<keyword evidence="3" id="KW-1185">Reference proteome</keyword>
<reference evidence="3" key="1">
    <citation type="submission" date="2018-02" db="EMBL/GenBank/DDBJ databases">
        <title>Genome sequence of Desulfocucumis palustris strain NAW-5.</title>
        <authorList>
            <person name="Watanabe M."/>
            <person name="Kojima H."/>
            <person name="Fukui M."/>
        </authorList>
    </citation>
    <scope>NUCLEOTIDE SEQUENCE [LARGE SCALE GENOMIC DNA]</scope>
    <source>
        <strain evidence="3">NAW-5</strain>
    </source>
</reference>
<gene>
    <name evidence="2" type="ORF">DCCM_2007</name>
</gene>
<evidence type="ECO:0000256" key="1">
    <source>
        <dbReference type="SAM" id="MobiDB-lite"/>
    </source>
</evidence>
<organism evidence="2 3">
    <name type="scientific">Desulfocucumis palustris</name>
    <dbReference type="NCBI Taxonomy" id="1898651"/>
    <lineage>
        <taxon>Bacteria</taxon>
        <taxon>Bacillati</taxon>
        <taxon>Bacillota</taxon>
        <taxon>Clostridia</taxon>
        <taxon>Eubacteriales</taxon>
        <taxon>Desulfocucumaceae</taxon>
        <taxon>Desulfocucumis</taxon>
    </lineage>
</organism>
<dbReference type="AlphaFoldDB" id="A0A2L2XA18"/>
<dbReference type="EMBL" id="BFAV01000071">
    <property type="protein sequence ID" value="GBF32910.1"/>
    <property type="molecule type" value="Genomic_DNA"/>
</dbReference>
<name>A0A2L2XA18_9FIRM</name>
<feature type="region of interest" description="Disordered" evidence="1">
    <location>
        <begin position="16"/>
        <end position="46"/>
    </location>
</feature>
<dbReference type="Proteomes" id="UP000239549">
    <property type="component" value="Unassembled WGS sequence"/>
</dbReference>
<feature type="compositionally biased region" description="Polar residues" evidence="1">
    <location>
        <begin position="36"/>
        <end position="46"/>
    </location>
</feature>
<accession>A0A2L2XA18</accession>
<comment type="caution">
    <text evidence="2">The sequence shown here is derived from an EMBL/GenBank/DDBJ whole genome shotgun (WGS) entry which is preliminary data.</text>
</comment>
<evidence type="ECO:0000313" key="3">
    <source>
        <dbReference type="Proteomes" id="UP000239549"/>
    </source>
</evidence>
<evidence type="ECO:0000313" key="2">
    <source>
        <dbReference type="EMBL" id="GBF32910.1"/>
    </source>
</evidence>
<protein>
    <submittedName>
        <fullName evidence="2">Uncharacterized protein</fullName>
    </submittedName>
</protein>